<evidence type="ECO:0000313" key="2">
    <source>
        <dbReference type="EMBL" id="PJG83097.1"/>
    </source>
</evidence>
<protein>
    <submittedName>
        <fullName evidence="2">Uncharacterized protein</fullName>
    </submittedName>
</protein>
<dbReference type="AlphaFoldDB" id="A0A2M8RW29"/>
<sequence length="168" mass="18704">MKIFAILTALLGVFSAQSLWAHSLYLFAQYDGSRISGKAYYSDMTPAAETYIEAHPQGNDQQLIEGKTDLDGRFSLPANGDYVYKVIIEGAEGHKASVIADRVIADRAKDDQIQDNALMLVREDIARLKDKMYLHDILGGIGYIFGIIGLWALWTSRSNKSSQNKDNQ</sequence>
<comment type="caution">
    <text evidence="2">The sequence shown here is derived from an EMBL/GenBank/DDBJ whole genome shotgun (WGS) entry which is preliminary data.</text>
</comment>
<dbReference type="RefSeq" id="WP_100296786.1">
    <property type="nucleotide sequence ID" value="NZ_PHGZ01000013.1"/>
</dbReference>
<dbReference type="Proteomes" id="UP000230282">
    <property type="component" value="Unassembled WGS sequence"/>
</dbReference>
<dbReference type="EMBL" id="PHGZ01000013">
    <property type="protein sequence ID" value="PJG83097.1"/>
    <property type="molecule type" value="Genomic_DNA"/>
</dbReference>
<organism evidence="2 3">
    <name type="scientific">Caviibacterium pharyngocola</name>
    <dbReference type="NCBI Taxonomy" id="28159"/>
    <lineage>
        <taxon>Bacteria</taxon>
        <taxon>Pseudomonadati</taxon>
        <taxon>Pseudomonadota</taxon>
        <taxon>Gammaproteobacteria</taxon>
        <taxon>Pasteurellales</taxon>
        <taxon>Pasteurellaceae</taxon>
        <taxon>Caviibacterium</taxon>
    </lineage>
</organism>
<keyword evidence="1" id="KW-0472">Membrane</keyword>
<proteinExistence type="predicted"/>
<evidence type="ECO:0000313" key="3">
    <source>
        <dbReference type="Proteomes" id="UP000230282"/>
    </source>
</evidence>
<evidence type="ECO:0000256" key="1">
    <source>
        <dbReference type="SAM" id="Phobius"/>
    </source>
</evidence>
<reference evidence="2 3" key="1">
    <citation type="submission" date="2017-11" db="EMBL/GenBank/DDBJ databases">
        <title>Reclassification of Bisgaard taxon 5 as Caviibacterium pharyngocola gen. nov., sp. nov.</title>
        <authorList>
            <person name="Christensen H."/>
        </authorList>
    </citation>
    <scope>NUCLEOTIDE SEQUENCE [LARGE SCALE GENOMIC DNA]</scope>
    <source>
        <strain evidence="2 3">7_3</strain>
    </source>
</reference>
<accession>A0A2M8RW29</accession>
<keyword evidence="3" id="KW-1185">Reference proteome</keyword>
<feature type="transmembrane region" description="Helical" evidence="1">
    <location>
        <begin position="132"/>
        <end position="154"/>
    </location>
</feature>
<dbReference type="OrthoDB" id="8447011at2"/>
<keyword evidence="1" id="KW-1133">Transmembrane helix</keyword>
<name>A0A2M8RW29_9PAST</name>
<keyword evidence="1" id="KW-0812">Transmembrane</keyword>
<gene>
    <name evidence="2" type="ORF">CVP04_07020</name>
</gene>